<dbReference type="InterPro" id="IPR000897">
    <property type="entry name" value="SRP54_GTPase_dom"/>
</dbReference>
<dbReference type="InterPro" id="IPR004390">
    <property type="entry name" value="SR_rcpt_FtsY"/>
</dbReference>
<keyword evidence="5 9" id="KW-0342">GTP-binding</keyword>
<dbReference type="InterPro" id="IPR042101">
    <property type="entry name" value="SRP54_N_sf"/>
</dbReference>
<dbReference type="FunFam" id="3.40.50.300:FF:000053">
    <property type="entry name" value="Signal recognition particle receptor FtsY"/>
    <property type="match status" value="1"/>
</dbReference>
<dbReference type="GO" id="GO:0005047">
    <property type="term" value="F:signal recognition particle binding"/>
    <property type="evidence" value="ECO:0007669"/>
    <property type="project" value="TreeGrafter"/>
</dbReference>
<dbReference type="GO" id="GO:0005737">
    <property type="term" value="C:cytoplasm"/>
    <property type="evidence" value="ECO:0007669"/>
    <property type="project" value="UniProtKB-SubCell"/>
</dbReference>
<dbReference type="SMART" id="SM00962">
    <property type="entry name" value="SRP54"/>
    <property type="match status" value="1"/>
</dbReference>
<dbReference type="Proteomes" id="UP000824258">
    <property type="component" value="Unassembled WGS sequence"/>
</dbReference>
<reference evidence="11" key="1">
    <citation type="submission" date="2020-10" db="EMBL/GenBank/DDBJ databases">
        <authorList>
            <person name="Gilroy R."/>
        </authorList>
    </citation>
    <scope>NUCLEOTIDE SEQUENCE</scope>
    <source>
        <strain evidence="11">ChiHjej9B8-7071</strain>
    </source>
</reference>
<keyword evidence="3 9" id="KW-0547">Nucleotide-binding</keyword>
<evidence type="ECO:0000256" key="5">
    <source>
        <dbReference type="ARBA" id="ARBA00023134"/>
    </source>
</evidence>
<dbReference type="InterPro" id="IPR003593">
    <property type="entry name" value="AAA+_ATPase"/>
</dbReference>
<comment type="subunit">
    <text evidence="9">Part of the signal recognition particle protein translocation system, which is composed of SRP and FtsY.</text>
</comment>
<dbReference type="SMART" id="SM00963">
    <property type="entry name" value="SRP54_N"/>
    <property type="match status" value="1"/>
</dbReference>
<dbReference type="InterPro" id="IPR036225">
    <property type="entry name" value="SRP/SRP_N"/>
</dbReference>
<dbReference type="SMART" id="SM00382">
    <property type="entry name" value="AAA"/>
    <property type="match status" value="1"/>
</dbReference>
<dbReference type="FunFam" id="1.20.120.140:FF:000002">
    <property type="entry name" value="Signal recognition particle receptor FtsY"/>
    <property type="match status" value="1"/>
</dbReference>
<dbReference type="PROSITE" id="PS00300">
    <property type="entry name" value="SRP54"/>
    <property type="match status" value="1"/>
</dbReference>
<keyword evidence="6 9" id="KW-0472">Membrane</keyword>
<evidence type="ECO:0000256" key="6">
    <source>
        <dbReference type="ARBA" id="ARBA00023136"/>
    </source>
</evidence>
<dbReference type="CDD" id="cd17874">
    <property type="entry name" value="FtsY"/>
    <property type="match status" value="1"/>
</dbReference>
<dbReference type="Gene3D" id="3.40.50.300">
    <property type="entry name" value="P-loop containing nucleotide triphosphate hydrolases"/>
    <property type="match status" value="1"/>
</dbReference>
<dbReference type="GO" id="GO:0003924">
    <property type="term" value="F:GTPase activity"/>
    <property type="evidence" value="ECO:0007669"/>
    <property type="project" value="UniProtKB-UniRule"/>
</dbReference>
<reference evidence="11" key="2">
    <citation type="journal article" date="2021" name="PeerJ">
        <title>Extensive microbial diversity within the chicken gut microbiome revealed by metagenomics and culture.</title>
        <authorList>
            <person name="Gilroy R."/>
            <person name="Ravi A."/>
            <person name="Getino M."/>
            <person name="Pursley I."/>
            <person name="Horton D.L."/>
            <person name="Alikhan N.F."/>
            <person name="Baker D."/>
            <person name="Gharbi K."/>
            <person name="Hall N."/>
            <person name="Watson M."/>
            <person name="Adriaenssens E.M."/>
            <person name="Foster-Nyarko E."/>
            <person name="Jarju S."/>
            <person name="Secka A."/>
            <person name="Antonio M."/>
            <person name="Oren A."/>
            <person name="Chaudhuri R.R."/>
            <person name="La Ragione R."/>
            <person name="Hildebrand F."/>
            <person name="Pallen M.J."/>
        </authorList>
    </citation>
    <scope>NUCLEOTIDE SEQUENCE</scope>
    <source>
        <strain evidence="11">ChiHjej9B8-7071</strain>
    </source>
</reference>
<organism evidence="11 12">
    <name type="scientific">Candidatus Avoscillospira stercoripullorum</name>
    <dbReference type="NCBI Taxonomy" id="2840709"/>
    <lineage>
        <taxon>Bacteria</taxon>
        <taxon>Bacillati</taxon>
        <taxon>Bacillota</taxon>
        <taxon>Clostridia</taxon>
        <taxon>Eubacteriales</taxon>
        <taxon>Oscillospiraceae</taxon>
        <taxon>Oscillospiraceae incertae sedis</taxon>
        <taxon>Candidatus Avoscillospira</taxon>
    </lineage>
</organism>
<name>A0A9D1D814_9FIRM</name>
<dbReference type="AlphaFoldDB" id="A0A9D1D814"/>
<feature type="binding site" evidence="9">
    <location>
        <begin position="104"/>
        <end position="111"/>
    </location>
    <ligand>
        <name>GTP</name>
        <dbReference type="ChEBI" id="CHEBI:37565"/>
    </ligand>
</feature>
<dbReference type="EC" id="3.6.5.4" evidence="9"/>
<evidence type="ECO:0000259" key="10">
    <source>
        <dbReference type="PROSITE" id="PS00300"/>
    </source>
</evidence>
<evidence type="ECO:0000256" key="4">
    <source>
        <dbReference type="ARBA" id="ARBA00022801"/>
    </source>
</evidence>
<comment type="subcellular location">
    <subcellularLocation>
        <location evidence="9">Cell membrane</location>
        <topology evidence="9">Peripheral membrane protein</topology>
        <orientation evidence="9">Cytoplasmic side</orientation>
    </subcellularLocation>
    <subcellularLocation>
        <location evidence="9">Cytoplasm</location>
    </subcellularLocation>
</comment>
<keyword evidence="1 9" id="KW-1003">Cell membrane</keyword>
<comment type="similarity">
    <text evidence="9">Belongs to the GTP-binding SRP family. FtsY subfamily.</text>
</comment>
<comment type="function">
    <text evidence="9">Involved in targeting and insertion of nascent membrane proteins into the cytoplasmic membrane. Acts as a receptor for the complex formed by the signal recognition particle (SRP) and the ribosome-nascent chain (RNC).</text>
</comment>
<dbReference type="GO" id="GO:0006614">
    <property type="term" value="P:SRP-dependent cotranslational protein targeting to membrane"/>
    <property type="evidence" value="ECO:0007669"/>
    <property type="project" value="InterPro"/>
</dbReference>
<dbReference type="GO" id="GO:0005525">
    <property type="term" value="F:GTP binding"/>
    <property type="evidence" value="ECO:0007669"/>
    <property type="project" value="UniProtKB-UniRule"/>
</dbReference>
<dbReference type="NCBIfam" id="TIGR00064">
    <property type="entry name" value="ftsY"/>
    <property type="match status" value="1"/>
</dbReference>
<protein>
    <recommendedName>
        <fullName evidence="9">Signal recognition particle receptor FtsY</fullName>
        <shortName evidence="9">SRP receptor</shortName>
        <ecNumber evidence="9">3.6.5.4</ecNumber>
    </recommendedName>
</protein>
<dbReference type="InterPro" id="IPR027417">
    <property type="entry name" value="P-loop_NTPase"/>
</dbReference>
<evidence type="ECO:0000313" key="12">
    <source>
        <dbReference type="Proteomes" id="UP000824258"/>
    </source>
</evidence>
<evidence type="ECO:0000256" key="2">
    <source>
        <dbReference type="ARBA" id="ARBA00022490"/>
    </source>
</evidence>
<feature type="domain" description="SRP54-type proteins GTP-binding" evidence="10">
    <location>
        <begin position="271"/>
        <end position="284"/>
    </location>
</feature>
<dbReference type="SUPFAM" id="SSF52540">
    <property type="entry name" value="P-loop containing nucleoside triphosphate hydrolases"/>
    <property type="match status" value="1"/>
</dbReference>
<proteinExistence type="inferred from homology"/>
<accession>A0A9D1D814</accession>
<comment type="catalytic activity">
    <reaction evidence="8 9">
        <text>GTP + H2O = GDP + phosphate + H(+)</text>
        <dbReference type="Rhea" id="RHEA:19669"/>
        <dbReference type="ChEBI" id="CHEBI:15377"/>
        <dbReference type="ChEBI" id="CHEBI:15378"/>
        <dbReference type="ChEBI" id="CHEBI:37565"/>
        <dbReference type="ChEBI" id="CHEBI:43474"/>
        <dbReference type="ChEBI" id="CHEBI:58189"/>
        <dbReference type="EC" id="3.6.5.4"/>
    </reaction>
</comment>
<dbReference type="Pfam" id="PF00448">
    <property type="entry name" value="SRP54"/>
    <property type="match status" value="1"/>
</dbReference>
<evidence type="ECO:0000256" key="9">
    <source>
        <dbReference type="HAMAP-Rule" id="MF_00920"/>
    </source>
</evidence>
<gene>
    <name evidence="9 11" type="primary">ftsY</name>
    <name evidence="11" type="ORF">IAA70_07370</name>
</gene>
<dbReference type="Gene3D" id="1.20.120.140">
    <property type="entry name" value="Signal recognition particle SRP54, nucleotide-binding domain"/>
    <property type="match status" value="1"/>
</dbReference>
<dbReference type="HAMAP" id="MF_00920">
    <property type="entry name" value="FtsY"/>
    <property type="match status" value="1"/>
</dbReference>
<keyword evidence="2 9" id="KW-0963">Cytoplasm</keyword>
<dbReference type="PANTHER" id="PTHR43134:SF1">
    <property type="entry name" value="SIGNAL RECOGNITION PARTICLE RECEPTOR SUBUNIT ALPHA"/>
    <property type="match status" value="1"/>
</dbReference>
<dbReference type="InterPro" id="IPR013822">
    <property type="entry name" value="Signal_recog_particl_SRP54_hlx"/>
</dbReference>
<keyword evidence="7 9" id="KW-0675">Receptor</keyword>
<feature type="binding site" evidence="9">
    <location>
        <begin position="186"/>
        <end position="190"/>
    </location>
    <ligand>
        <name>GTP</name>
        <dbReference type="ChEBI" id="CHEBI:37565"/>
    </ligand>
</feature>
<feature type="binding site" evidence="9">
    <location>
        <begin position="250"/>
        <end position="253"/>
    </location>
    <ligand>
        <name>GTP</name>
        <dbReference type="ChEBI" id="CHEBI:37565"/>
    </ligand>
</feature>
<sequence length="297" mass="31689">MGFFDKIKQGLSKTAASISSVFTGFSEIDDDFYDELEESLILADLGVDTTTKAMDALRERVRQNHLKTTEEARTALRDVLCEMVSVGDTTLNLSTKPSVVLVIGVNGVGKTTTIGKIAHQLKGQGKKVLLCAADTFRAAAADQLEIWAGRAGVDIIRQDEGADPASVVYDAIAAAKARGTDVILCDTAGRLHNKQNLMNELGKISRILDRELPDAAKEVLLVLDGTTGQNGLLQAKQFQEIAGVTGMALTKLDGTAKGGIVVAVADALQIPVKYVGVGEQMDDLMPFNPREFAEALV</sequence>
<keyword evidence="4 9" id="KW-0378">Hydrolase</keyword>
<evidence type="ECO:0000256" key="1">
    <source>
        <dbReference type="ARBA" id="ARBA00022475"/>
    </source>
</evidence>
<dbReference type="GO" id="GO:0005886">
    <property type="term" value="C:plasma membrane"/>
    <property type="evidence" value="ECO:0007669"/>
    <property type="project" value="UniProtKB-SubCell"/>
</dbReference>
<dbReference type="SUPFAM" id="SSF47364">
    <property type="entry name" value="Domain of the SRP/SRP receptor G-proteins"/>
    <property type="match status" value="1"/>
</dbReference>
<dbReference type="PANTHER" id="PTHR43134">
    <property type="entry name" value="SIGNAL RECOGNITION PARTICLE RECEPTOR SUBUNIT ALPHA"/>
    <property type="match status" value="1"/>
</dbReference>
<dbReference type="EMBL" id="DVGD01000239">
    <property type="protein sequence ID" value="HIR10208.1"/>
    <property type="molecule type" value="Genomic_DNA"/>
</dbReference>
<evidence type="ECO:0000256" key="8">
    <source>
        <dbReference type="ARBA" id="ARBA00048027"/>
    </source>
</evidence>
<evidence type="ECO:0000256" key="3">
    <source>
        <dbReference type="ARBA" id="ARBA00022741"/>
    </source>
</evidence>
<evidence type="ECO:0000256" key="7">
    <source>
        <dbReference type="ARBA" id="ARBA00023170"/>
    </source>
</evidence>
<dbReference type="Pfam" id="PF02881">
    <property type="entry name" value="SRP54_N"/>
    <property type="match status" value="1"/>
</dbReference>
<comment type="caution">
    <text evidence="11">The sequence shown here is derived from an EMBL/GenBank/DDBJ whole genome shotgun (WGS) entry which is preliminary data.</text>
</comment>
<evidence type="ECO:0000313" key="11">
    <source>
        <dbReference type="EMBL" id="HIR10208.1"/>
    </source>
</evidence>